<protein>
    <submittedName>
        <fullName evidence="1">Uncharacterized protein</fullName>
    </submittedName>
</protein>
<evidence type="ECO:0000313" key="2">
    <source>
        <dbReference type="Proteomes" id="UP000770717"/>
    </source>
</evidence>
<gene>
    <name evidence="1" type="ORF">GDO78_015830</name>
</gene>
<name>A0A8J6B240_ELECQ</name>
<reference evidence="1" key="1">
    <citation type="thesis" date="2020" institute="ProQuest LLC" country="789 East Eisenhower Parkway, Ann Arbor, MI, USA">
        <title>Comparative Genomics and Chromosome Evolution.</title>
        <authorList>
            <person name="Mudd A.B."/>
        </authorList>
    </citation>
    <scope>NUCLEOTIDE SEQUENCE</scope>
    <source>
        <strain evidence="1">HN-11 Male</strain>
        <tissue evidence="1">Kidney and liver</tissue>
    </source>
</reference>
<comment type="caution">
    <text evidence="1">The sequence shown here is derived from an EMBL/GenBank/DDBJ whole genome shotgun (WGS) entry which is preliminary data.</text>
</comment>
<keyword evidence="2" id="KW-1185">Reference proteome</keyword>
<proteinExistence type="predicted"/>
<dbReference type="AlphaFoldDB" id="A0A8J6B240"/>
<sequence length="94" mass="11109">MYWRWRQYMGGTMSEDALAYNDPMVPLAMVFIMKIQERWMSFQKIPPNFYPRDNPNYGHRYGDCCMPSFSCTLNGNMMVPLAQSNMYFTGFNGF</sequence>
<evidence type="ECO:0000313" key="1">
    <source>
        <dbReference type="EMBL" id="KAG9461759.1"/>
    </source>
</evidence>
<dbReference type="EMBL" id="WNTK01016888">
    <property type="protein sequence ID" value="KAG9461759.1"/>
    <property type="molecule type" value="Genomic_DNA"/>
</dbReference>
<dbReference type="OrthoDB" id="6132182at2759"/>
<organism evidence="1 2">
    <name type="scientific">Eleutherodactylus coqui</name>
    <name type="common">Puerto Rican coqui</name>
    <dbReference type="NCBI Taxonomy" id="57060"/>
    <lineage>
        <taxon>Eukaryota</taxon>
        <taxon>Metazoa</taxon>
        <taxon>Chordata</taxon>
        <taxon>Craniata</taxon>
        <taxon>Vertebrata</taxon>
        <taxon>Euteleostomi</taxon>
        <taxon>Amphibia</taxon>
        <taxon>Batrachia</taxon>
        <taxon>Anura</taxon>
        <taxon>Neobatrachia</taxon>
        <taxon>Hyloidea</taxon>
        <taxon>Eleutherodactylidae</taxon>
        <taxon>Eleutherodactylinae</taxon>
        <taxon>Eleutherodactylus</taxon>
        <taxon>Eleutherodactylus</taxon>
    </lineage>
</organism>
<dbReference type="Proteomes" id="UP000770717">
    <property type="component" value="Unassembled WGS sequence"/>
</dbReference>
<accession>A0A8J6B240</accession>